<evidence type="ECO:0000313" key="1">
    <source>
        <dbReference type="EMBL" id="STC78971.1"/>
    </source>
</evidence>
<dbReference type="Proteomes" id="UP000254287">
    <property type="component" value="Unassembled WGS sequence"/>
</dbReference>
<dbReference type="AlphaFoldDB" id="A0A376D111"/>
<evidence type="ECO:0000313" key="2">
    <source>
        <dbReference type="Proteomes" id="UP000254287"/>
    </source>
</evidence>
<dbReference type="EMBL" id="UFXP01000001">
    <property type="protein sequence ID" value="STC78971.1"/>
    <property type="molecule type" value="Genomic_DNA"/>
</dbReference>
<sequence length="168" mass="17709">MGYSSGMNKLRASKAVCGGAVIVVVSAVMSGCSLINSANVIENIDAAAGVADGEVGEVTMPVGDIFDTQYQRVIFICSGATESDVDEASGGTWQGGSDEDDEWYPPSRGTVEIYRDTEGSGFSKYVTTFAPEDDLDVCRNMGGVVAVLPASEEVTFVRSEQDGPWVKQ</sequence>
<gene>
    <name evidence="1" type="ORF">NCTC10289_01711</name>
</gene>
<accession>A0A376D111</accession>
<proteinExistence type="predicted"/>
<reference evidence="1 2" key="1">
    <citation type="submission" date="2018-06" db="EMBL/GenBank/DDBJ databases">
        <authorList>
            <consortium name="Pathogen Informatics"/>
            <person name="Doyle S."/>
        </authorList>
    </citation>
    <scope>NUCLEOTIDE SEQUENCE [LARGE SCALE GENOMIC DNA]</scope>
    <source>
        <strain evidence="1 2">NCTC10289</strain>
    </source>
</reference>
<organism evidence="1 2">
    <name type="scientific">Corynebacterium minutissimum</name>
    <dbReference type="NCBI Taxonomy" id="38301"/>
    <lineage>
        <taxon>Bacteria</taxon>
        <taxon>Bacillati</taxon>
        <taxon>Actinomycetota</taxon>
        <taxon>Actinomycetes</taxon>
        <taxon>Mycobacteriales</taxon>
        <taxon>Corynebacteriaceae</taxon>
        <taxon>Corynebacterium</taxon>
    </lineage>
</organism>
<protein>
    <submittedName>
        <fullName evidence="1">Uncharacterized protein</fullName>
    </submittedName>
</protein>
<name>A0A376D111_9CORY</name>